<comment type="caution">
    <text evidence="2">The sequence shown here is derived from an EMBL/GenBank/DDBJ whole genome shotgun (WGS) entry which is preliminary data.</text>
</comment>
<evidence type="ECO:0000259" key="1">
    <source>
        <dbReference type="Pfam" id="PF17931"/>
    </source>
</evidence>
<name>A0A4Q7P021_9FLAO</name>
<organism evidence="2 3">
    <name type="scientific">Aquimarina brevivitae</name>
    <dbReference type="NCBI Taxonomy" id="323412"/>
    <lineage>
        <taxon>Bacteria</taxon>
        <taxon>Pseudomonadati</taxon>
        <taxon>Bacteroidota</taxon>
        <taxon>Flavobacteriia</taxon>
        <taxon>Flavobacteriales</taxon>
        <taxon>Flavobacteriaceae</taxon>
        <taxon>Aquimarina</taxon>
    </lineage>
</organism>
<gene>
    <name evidence="2" type="ORF">EV197_1691</name>
</gene>
<evidence type="ECO:0000313" key="3">
    <source>
        <dbReference type="Proteomes" id="UP000292262"/>
    </source>
</evidence>
<proteinExistence type="predicted"/>
<sequence length="261" mass="31397">MLNSNLFDFKKNETTLTNILFKFLIEKLNNDYICNVKLIKMASAKKTTKIDKQIIITKYMQYVLDYEHYPKSVYKFCKDVKIKEEDFYKYFGNVDALIRSVWNEFFSNTHQVMLDNKEYENFSSREKMLTFFYTFFELLKMNRSFVLFDLDTDNDSLKKMKKLSGLRKQVREFAAKLIEDDNEEKQYKLTQRPVTLFAEGAWIQLVFLLKFWIDDDSADFEKTDMAIEKSVNTIFDVFDNTPLDSIIDFSKFLWKEKSFWN</sequence>
<dbReference type="EMBL" id="SGXE01000002">
    <property type="protein sequence ID" value="RZS93121.1"/>
    <property type="molecule type" value="Genomic_DNA"/>
</dbReference>
<dbReference type="Proteomes" id="UP000292262">
    <property type="component" value="Unassembled WGS sequence"/>
</dbReference>
<dbReference type="InterPro" id="IPR041673">
    <property type="entry name" value="TetR_C_23"/>
</dbReference>
<dbReference type="Pfam" id="PF17931">
    <property type="entry name" value="TetR_C_23"/>
    <property type="match status" value="1"/>
</dbReference>
<dbReference type="InterPro" id="IPR036271">
    <property type="entry name" value="Tet_transcr_reg_TetR-rel_C_sf"/>
</dbReference>
<reference evidence="2 3" key="1">
    <citation type="submission" date="2019-02" db="EMBL/GenBank/DDBJ databases">
        <title>Genomic Encyclopedia of Type Strains, Phase IV (KMG-IV): sequencing the most valuable type-strain genomes for metagenomic binning, comparative biology and taxonomic classification.</title>
        <authorList>
            <person name="Goeker M."/>
        </authorList>
    </citation>
    <scope>NUCLEOTIDE SEQUENCE [LARGE SCALE GENOMIC DNA]</scope>
    <source>
        <strain evidence="2 3">DSM 17196</strain>
    </source>
</reference>
<dbReference type="AlphaFoldDB" id="A0A4Q7P021"/>
<evidence type="ECO:0000313" key="2">
    <source>
        <dbReference type="EMBL" id="RZS93121.1"/>
    </source>
</evidence>
<accession>A0A4Q7P021</accession>
<dbReference type="Gene3D" id="1.10.357.10">
    <property type="entry name" value="Tetracycline Repressor, domain 2"/>
    <property type="match status" value="1"/>
</dbReference>
<protein>
    <submittedName>
        <fullName evidence="2">AcrR family transcriptional regulator</fullName>
    </submittedName>
</protein>
<keyword evidence="3" id="KW-1185">Reference proteome</keyword>
<dbReference type="SUPFAM" id="SSF48498">
    <property type="entry name" value="Tetracyclin repressor-like, C-terminal domain"/>
    <property type="match status" value="1"/>
</dbReference>
<feature type="domain" description="Tetracyclin repressor-like C-terminal" evidence="1">
    <location>
        <begin position="127"/>
        <end position="253"/>
    </location>
</feature>